<evidence type="ECO:0000256" key="6">
    <source>
        <dbReference type="ARBA" id="ARBA00023054"/>
    </source>
</evidence>
<organism evidence="12 13">
    <name type="scientific">Leptomonas seymouri</name>
    <dbReference type="NCBI Taxonomy" id="5684"/>
    <lineage>
        <taxon>Eukaryota</taxon>
        <taxon>Discoba</taxon>
        <taxon>Euglenozoa</taxon>
        <taxon>Kinetoplastea</taxon>
        <taxon>Metakinetoplastina</taxon>
        <taxon>Trypanosomatida</taxon>
        <taxon>Trypanosomatidae</taxon>
        <taxon>Leishmaniinae</taxon>
        <taxon>Leptomonas</taxon>
    </lineage>
</organism>
<evidence type="ECO:0000256" key="2">
    <source>
        <dbReference type="ARBA" id="ARBA00004245"/>
    </source>
</evidence>
<evidence type="ECO:0008006" key="14">
    <source>
        <dbReference type="Google" id="ProtNLM"/>
    </source>
</evidence>
<evidence type="ECO:0000259" key="11">
    <source>
        <dbReference type="Pfam" id="PF23185"/>
    </source>
</evidence>
<feature type="coiled-coil region" evidence="9">
    <location>
        <begin position="983"/>
        <end position="1028"/>
    </location>
</feature>
<evidence type="ECO:0000256" key="4">
    <source>
        <dbReference type="ARBA" id="ARBA00022574"/>
    </source>
</evidence>
<keyword evidence="13" id="KW-1185">Reference proteome</keyword>
<dbReference type="SUPFAM" id="SSF50969">
    <property type="entry name" value="YVTN repeat-like/Quinoprotein amine dehydrogenase"/>
    <property type="match status" value="1"/>
</dbReference>
<accession>A0A0N1PCS3</accession>
<dbReference type="Proteomes" id="UP000038009">
    <property type="component" value="Unassembled WGS sequence"/>
</dbReference>
<dbReference type="Pfam" id="PF23185">
    <property type="entry name" value="CFAP43_N"/>
    <property type="match status" value="1"/>
</dbReference>
<evidence type="ECO:0000256" key="3">
    <source>
        <dbReference type="ARBA" id="ARBA00022490"/>
    </source>
</evidence>
<dbReference type="InterPro" id="IPR056296">
    <property type="entry name" value="Cfap43_N"/>
</dbReference>
<evidence type="ECO:0000259" key="10">
    <source>
        <dbReference type="Pfam" id="PF23184"/>
    </source>
</evidence>
<comment type="subcellular location">
    <subcellularLocation>
        <location evidence="1">Cell projection</location>
        <location evidence="1">Cilium</location>
    </subcellularLocation>
    <subcellularLocation>
        <location evidence="2">Cytoplasm</location>
        <location evidence="2">Cytoskeleton</location>
    </subcellularLocation>
</comment>
<keyword evidence="8" id="KW-0966">Cell projection</keyword>
<evidence type="ECO:0000256" key="9">
    <source>
        <dbReference type="SAM" id="Coils"/>
    </source>
</evidence>
<dbReference type="VEuPathDB" id="TriTrypDB:Lsey_0268_0110"/>
<evidence type="ECO:0000313" key="12">
    <source>
        <dbReference type="EMBL" id="KPI84335.1"/>
    </source>
</evidence>
<dbReference type="EMBL" id="LJSK01000268">
    <property type="protein sequence ID" value="KPI84335.1"/>
    <property type="molecule type" value="Genomic_DNA"/>
</dbReference>
<name>A0A0N1PCS3_LEPSE</name>
<dbReference type="InterPro" id="IPR056297">
    <property type="entry name" value="Beta-prop_Cfap43_2nd"/>
</dbReference>
<feature type="domain" description="Cfap43 second beta-propeller" evidence="10">
    <location>
        <begin position="317"/>
        <end position="645"/>
    </location>
</feature>
<dbReference type="SUPFAM" id="SSF50998">
    <property type="entry name" value="Quinoprotein alcohol dehydrogenase-like"/>
    <property type="match status" value="1"/>
</dbReference>
<feature type="coiled-coil region" evidence="9">
    <location>
        <begin position="1178"/>
        <end position="1219"/>
    </location>
</feature>
<dbReference type="GO" id="GO:0005930">
    <property type="term" value="C:axoneme"/>
    <property type="evidence" value="ECO:0007669"/>
    <property type="project" value="TreeGrafter"/>
</dbReference>
<evidence type="ECO:0000256" key="7">
    <source>
        <dbReference type="ARBA" id="ARBA00023212"/>
    </source>
</evidence>
<evidence type="ECO:0000256" key="8">
    <source>
        <dbReference type="ARBA" id="ARBA00023273"/>
    </source>
</evidence>
<dbReference type="OrthoDB" id="64353at2759"/>
<evidence type="ECO:0000256" key="5">
    <source>
        <dbReference type="ARBA" id="ARBA00022737"/>
    </source>
</evidence>
<comment type="caution">
    <text evidence="12">The sequence shown here is derived from an EMBL/GenBank/DDBJ whole genome shotgun (WGS) entry which is preliminary data.</text>
</comment>
<keyword evidence="7" id="KW-0206">Cytoskeleton</keyword>
<dbReference type="InterPro" id="IPR015943">
    <property type="entry name" value="WD40/YVTN_repeat-like_dom_sf"/>
</dbReference>
<evidence type="ECO:0000256" key="1">
    <source>
        <dbReference type="ARBA" id="ARBA00004138"/>
    </source>
</evidence>
<dbReference type="InterPro" id="IPR011044">
    <property type="entry name" value="Quino_amine_DH_bsu"/>
</dbReference>
<gene>
    <name evidence="12" type="ORF">ABL78_6620</name>
</gene>
<keyword evidence="6 9" id="KW-0175">Coiled coil</keyword>
<dbReference type="PANTHER" id="PTHR14885:SF1">
    <property type="entry name" value="CILIA- AND FLAGELLA-ASSOCIATED PROTEIN 43"/>
    <property type="match status" value="1"/>
</dbReference>
<dbReference type="InterPro" id="IPR011047">
    <property type="entry name" value="Quinoprotein_ADH-like_sf"/>
</dbReference>
<dbReference type="Gene3D" id="2.130.10.10">
    <property type="entry name" value="YVTN repeat-like/Quinoprotein amine dehydrogenase"/>
    <property type="match status" value="1"/>
</dbReference>
<dbReference type="GO" id="GO:0060271">
    <property type="term" value="P:cilium assembly"/>
    <property type="evidence" value="ECO:0007669"/>
    <property type="project" value="TreeGrafter"/>
</dbReference>
<sequence length="1467" mass="163482">MLECVVGCNDPRSFATSGERTFIPVDYGVIIVEGARQRHWMPIPAGKYRIDQVVASSSGVLCITERRLQVILHFFDATTLELLGTLDTDLSVSLTSVVFSAKADEIYVLSTVPSAVVSVFRRKSSRGEYVAAGKIDLPRTAVPLSILPADPLENFAKFLVRYKDEIRGFSQRGAEFDFQAYFVFSRATDIACASDSNALCYVTPERALCTYMYDSRAQREVCVLPCSSQPTSLVVRDSTAFVGTSAGELLAVNLSDGSLVSVPGVPHVSQIHKLELTASGKLLVGSDKGLFAIPLSSPLGGEVGVQLVKGWRTSPGLKCLSAASGSQAVWVLRDGSFLLYEKGSVVEFFVGVVGAVAIDACLLDASRLLILYDDAALRCFDTKDGTEIWQHRCAHCSPKFVETDDRGNAACCGADTIRFLCCANDAVVDRGIVHATLLASIRLSRWVPGEASLLAVCENGDVFLVDLPTDGNADASHAAEVLVRGAWRLEFPLTDALICHATHDVINIFAHSADHDSKVYALDRRYEGETRLSRPLFLIEDHASGGGCLIRLNESSVLSCGKDGRIVARDLTPYQTQLPPVPPSREKRKPLWICAARSAFNGGITSAAAFRSGTKLLCCGEDTILQCFSLRTDGRNQGTWEEPAWRREGAVIAAADDEREATGILNGVAAPEREALLDDLTRVRDAWAKVMREKDDDVPLEALMTDEQREAFTVECDNAVFDMLECQYFHSLLNSYLQDTIKRRCCDSMAVPRMKVVSMNVKDLVVHNFHLHRITCGDASLSRKALFMRQLQKRIQGGHRVSISVQSALQDGPAAGESDSTSTEYRAAMLNEVDVYTESRMVVQSLLVKGCELAAKETFNVRFRELQEAKRNLFAQIEERTLRCVAISKQLGELPAPLYTPLVDPEENPDSLFRVEDKELSAEAQALIPPSECAVVVSEVNEAALRLWMDGLEKEVERLEVDVPLPEFADESRDAFVPPDERTEEQLRALEVYTKKIREEEERVNAKKDALRNEFNVLQKKNREAAAKLDEQLEGARQIRLNVVEEVDAAELRLALLFQHRLRTSAAHRQYRLCKPQTEILRDELVGAQSWLAQQKRTFTAAQSRRNDIEGKMQNYAASVSILYPFDDGAAGEKLHRRFARWVRRFEDGKAPLPDVNTPLADCSPEHWSAFCAHCEDAARVQGLLRDAEADVVRAAEEVSKAEMQCDMIKERIETLGKEMHAVRGRSVTDNLDTHLLCRLRQGQVQDESVTTCAAFSTFNLRWRSDIVQYNDLILASDAESRVLLEKITQRRKLMKRLAWEEEKLRYDAGTRQVELRQLHTLRVTRQMQEYINGDAGVSEEQKLENLQHHMQLVNASMSGKVDDLKTVALRLKKQIAERSTENVIVSQQVGEVSGAVRDSAAVYHLIGRHADGTSSYIARAKEVFETSELEELARSQQEELVRLKREVDRLRERTFPSFAVVSKHTR</sequence>
<dbReference type="Pfam" id="PF23184">
    <property type="entry name" value="WD40_CFAP43"/>
    <property type="match status" value="1"/>
</dbReference>
<dbReference type="OMA" id="HRRFVRW"/>
<feature type="coiled-coil region" evidence="9">
    <location>
        <begin position="1427"/>
        <end position="1454"/>
    </location>
</feature>
<dbReference type="Pfam" id="PF25828">
    <property type="entry name" value="CC_Cfap43"/>
    <property type="match status" value="2"/>
</dbReference>
<evidence type="ECO:0000313" key="13">
    <source>
        <dbReference type="Proteomes" id="UP000038009"/>
    </source>
</evidence>
<reference evidence="12 13" key="1">
    <citation type="journal article" date="2015" name="PLoS Pathog.">
        <title>Leptomonas seymouri: Adaptations to the Dixenous Life Cycle Analyzed by Genome Sequencing, Transcriptome Profiling and Co-infection with Leishmania donovani.</title>
        <authorList>
            <person name="Kraeva N."/>
            <person name="Butenko A."/>
            <person name="Hlavacova J."/>
            <person name="Kostygov A."/>
            <person name="Myskova J."/>
            <person name="Grybchuk D."/>
            <person name="Lestinova T."/>
            <person name="Votypka J."/>
            <person name="Volf P."/>
            <person name="Opperdoes F."/>
            <person name="Flegontov P."/>
            <person name="Lukes J."/>
            <person name="Yurchenko V."/>
        </authorList>
    </citation>
    <scope>NUCLEOTIDE SEQUENCE [LARGE SCALE GENOMIC DNA]</scope>
    <source>
        <strain evidence="12 13">ATCC 30220</strain>
    </source>
</reference>
<keyword evidence="3" id="KW-0963">Cytoplasm</keyword>
<protein>
    <recommendedName>
        <fullName evidence="14">Cilia- and flagella-associated protein 43</fullName>
    </recommendedName>
</protein>
<proteinExistence type="predicted"/>
<feature type="domain" description="Cfap43 N-terminal" evidence="11">
    <location>
        <begin position="5"/>
        <end position="123"/>
    </location>
</feature>
<keyword evidence="5" id="KW-0677">Repeat</keyword>
<keyword evidence="4" id="KW-0853">WD repeat</keyword>
<dbReference type="PANTHER" id="PTHR14885">
    <property type="entry name" value="CILIA- AND FLAGELLA-ASSOCIATED PROTEIN 43-RELATED"/>
    <property type="match status" value="1"/>
</dbReference>